<organism evidence="2 3">
    <name type="scientific">Brassica cretica</name>
    <name type="common">Mustard</name>
    <dbReference type="NCBI Taxonomy" id="69181"/>
    <lineage>
        <taxon>Eukaryota</taxon>
        <taxon>Viridiplantae</taxon>
        <taxon>Streptophyta</taxon>
        <taxon>Embryophyta</taxon>
        <taxon>Tracheophyta</taxon>
        <taxon>Spermatophyta</taxon>
        <taxon>Magnoliopsida</taxon>
        <taxon>eudicotyledons</taxon>
        <taxon>Gunneridae</taxon>
        <taxon>Pentapetalae</taxon>
        <taxon>rosids</taxon>
        <taxon>malvids</taxon>
        <taxon>Brassicales</taxon>
        <taxon>Brassicaceae</taxon>
        <taxon>Brassiceae</taxon>
        <taxon>Brassica</taxon>
    </lineage>
</organism>
<evidence type="ECO:0000313" key="2">
    <source>
        <dbReference type="EMBL" id="KAF3533919.1"/>
    </source>
</evidence>
<dbReference type="Pfam" id="PF01194">
    <property type="entry name" value="RNA_pol_N"/>
    <property type="match status" value="1"/>
</dbReference>
<reference evidence="2 3" key="1">
    <citation type="journal article" date="2020" name="BMC Genomics">
        <title>Intraspecific diversification of the crop wild relative Brassica cretica Lam. using demographic model selection.</title>
        <authorList>
            <person name="Kioukis A."/>
            <person name="Michalopoulou V.A."/>
            <person name="Briers L."/>
            <person name="Pirintsos S."/>
            <person name="Studholme D.J."/>
            <person name="Pavlidis P."/>
            <person name="Sarris P.F."/>
        </authorList>
    </citation>
    <scope>NUCLEOTIDE SEQUENCE [LARGE SCALE GENOMIC DNA]</scope>
    <source>
        <strain evidence="3">cv. PFS-1207/04</strain>
    </source>
</reference>
<sequence length="562" mass="61635">MIFPSNGRRRNPLTQLSLSTSNPTLSRPRTQLSLDLEPLSLSLNLSQSLFSDAARARPNPSLPSLSISSSPSLSRSLHLSLDLRRENPISSISLDLRRNPSPELSLYLRREKPISIALSLSRALSQAISDARKRSSISLDLKLSISDASLSPTKPISRALSLSPTRETHLHSSLLISSYLRRKLSPTRALSLLSSSLFSQAHSLQTLSSSLSGDTPTPLQLSLTSSIFSELSPTSSNPVTSLAACLAYNEYQMIGLGIDSFFSVKALSSQAHSLPVFLSLFKMAKDLSLDLELSLSSYLRRKLSPTRALSLLSSSLFSQAHSLRTLSSSLSGDTPTPLQLSLTSSIFSEISPTSSNPEKCLDKGRDVTRCVLGLLSYILSHEHETVPVPLQFAQTVPVPLQLSLLLSHLKLTLSSTLSSPSPALSLILCVLMGLLVTGVLIDDYPMYVLILPLMRHEIGLVLMALSSQADTLKFKMTKDNGLLRRLDTFSNFMPKREEREIGPVIGNKWDTYLDLLQADYTEGDALDAIGLVRYCCRRMLMTHVDLIEKLLNYNTLEKSDAN</sequence>
<dbReference type="SUPFAM" id="SSF46924">
    <property type="entry name" value="RNA polymerase subunit RPB10"/>
    <property type="match status" value="1"/>
</dbReference>
<evidence type="ECO:0000313" key="3">
    <source>
        <dbReference type="Proteomes" id="UP000266723"/>
    </source>
</evidence>
<comment type="caution">
    <text evidence="2">The sequence shown here is derived from an EMBL/GenBank/DDBJ whole genome shotgun (WGS) entry which is preliminary data.</text>
</comment>
<accession>A0ABQ7BML7</accession>
<name>A0ABQ7BML7_BRACR</name>
<dbReference type="InterPro" id="IPR023580">
    <property type="entry name" value="RNA_pol_su_RPB10"/>
</dbReference>
<feature type="region of interest" description="Disordered" evidence="1">
    <location>
        <begin position="1"/>
        <end position="28"/>
    </location>
</feature>
<proteinExistence type="predicted"/>
<keyword evidence="3" id="KW-1185">Reference proteome</keyword>
<dbReference type="EMBL" id="QGKV02001507">
    <property type="protein sequence ID" value="KAF3533919.1"/>
    <property type="molecule type" value="Genomic_DNA"/>
</dbReference>
<dbReference type="PANTHER" id="PTHR23431">
    <property type="entry name" value="DNA-DIRECTED RNA POLYMERASES I, II, AND III SUBUNIT RPABC5 FAMILY MEMBER"/>
    <property type="match status" value="1"/>
</dbReference>
<feature type="compositionally biased region" description="Polar residues" evidence="1">
    <location>
        <begin position="12"/>
        <end position="28"/>
    </location>
</feature>
<dbReference type="InterPro" id="IPR000268">
    <property type="entry name" value="RPABC5/Rpb10"/>
</dbReference>
<gene>
    <name evidence="2" type="ORF">DY000_02041541</name>
</gene>
<dbReference type="Proteomes" id="UP000266723">
    <property type="component" value="Unassembled WGS sequence"/>
</dbReference>
<dbReference type="Gene3D" id="1.10.10.60">
    <property type="entry name" value="Homeodomain-like"/>
    <property type="match status" value="1"/>
</dbReference>
<evidence type="ECO:0000256" key="1">
    <source>
        <dbReference type="SAM" id="MobiDB-lite"/>
    </source>
</evidence>
<protein>
    <submittedName>
        <fullName evidence="2">Uncharacterized protein</fullName>
    </submittedName>
</protein>
<dbReference type="PANTHER" id="PTHR23431:SF9">
    <property type="entry name" value="DNA-DIRECTED RNA POLYMERASE SUBUNIT 10-LIKE PROTEIN"/>
    <property type="match status" value="1"/>
</dbReference>